<dbReference type="AlphaFoldDB" id="A0A0F9H560"/>
<sequence>MGKFEVVVTAHRLSDRKFWANQIAEKMVELVGGVSVYEGKGGWRSPETDIIIYEEHTLLVAHVHDSQKFFALLEPTLKQYRESAEQEVVYVVIDGVPYSLNEAVFDALDHIKTEKDRLTRGIQEVEAGH</sequence>
<protein>
    <submittedName>
        <fullName evidence="1">Uncharacterized protein</fullName>
    </submittedName>
</protein>
<organism evidence="1">
    <name type="scientific">marine sediment metagenome</name>
    <dbReference type="NCBI Taxonomy" id="412755"/>
    <lineage>
        <taxon>unclassified sequences</taxon>
        <taxon>metagenomes</taxon>
        <taxon>ecological metagenomes</taxon>
    </lineage>
</organism>
<name>A0A0F9H560_9ZZZZ</name>
<comment type="caution">
    <text evidence="1">The sequence shown here is derived from an EMBL/GenBank/DDBJ whole genome shotgun (WGS) entry which is preliminary data.</text>
</comment>
<accession>A0A0F9H560</accession>
<proteinExistence type="predicted"/>
<dbReference type="EMBL" id="LAZR01016045">
    <property type="protein sequence ID" value="KKM06219.1"/>
    <property type="molecule type" value="Genomic_DNA"/>
</dbReference>
<reference evidence="1" key="1">
    <citation type="journal article" date="2015" name="Nature">
        <title>Complex archaea that bridge the gap between prokaryotes and eukaryotes.</title>
        <authorList>
            <person name="Spang A."/>
            <person name="Saw J.H."/>
            <person name="Jorgensen S.L."/>
            <person name="Zaremba-Niedzwiedzka K."/>
            <person name="Martijn J."/>
            <person name="Lind A.E."/>
            <person name="van Eijk R."/>
            <person name="Schleper C."/>
            <person name="Guy L."/>
            <person name="Ettema T.J."/>
        </authorList>
    </citation>
    <scope>NUCLEOTIDE SEQUENCE</scope>
</reference>
<gene>
    <name evidence="1" type="ORF">LCGC14_1746130</name>
</gene>
<evidence type="ECO:0000313" key="1">
    <source>
        <dbReference type="EMBL" id="KKM06219.1"/>
    </source>
</evidence>